<evidence type="ECO:0000259" key="5">
    <source>
        <dbReference type="PROSITE" id="PS50893"/>
    </source>
</evidence>
<dbReference type="NCBIfam" id="TIGR01189">
    <property type="entry name" value="ccmA"/>
    <property type="match status" value="1"/>
</dbReference>
<dbReference type="PANTHER" id="PTHR42939:SF1">
    <property type="entry name" value="ABC TRANSPORTER ATP-BINDING PROTEIN ALBC-RELATED"/>
    <property type="match status" value="1"/>
</dbReference>
<feature type="domain" description="ABC transporter" evidence="5">
    <location>
        <begin position="4"/>
        <end position="223"/>
    </location>
</feature>
<dbReference type="PROSITE" id="PS00211">
    <property type="entry name" value="ABC_TRANSPORTER_1"/>
    <property type="match status" value="1"/>
</dbReference>
<evidence type="ECO:0000256" key="2">
    <source>
        <dbReference type="ARBA" id="ARBA00022741"/>
    </source>
</evidence>
<evidence type="ECO:0000256" key="1">
    <source>
        <dbReference type="ARBA" id="ARBA00022448"/>
    </source>
</evidence>
<gene>
    <name evidence="6" type="primary">ccmA</name>
    <name evidence="6" type="ORF">PP769_00500</name>
</gene>
<proteinExistence type="predicted"/>
<dbReference type="SMART" id="SM00382">
    <property type="entry name" value="AAA"/>
    <property type="match status" value="1"/>
</dbReference>
<keyword evidence="3" id="KW-0201">Cytochrome c-type biogenesis</keyword>
<dbReference type="AlphaFoldDB" id="A0AA96JS61"/>
<keyword evidence="7" id="KW-1185">Reference proteome</keyword>
<dbReference type="KEGG" id="nall:PP769_00500"/>
<keyword evidence="4 6" id="KW-0067">ATP-binding</keyword>
<evidence type="ECO:0000313" key="6">
    <source>
        <dbReference type="EMBL" id="WNM58272.1"/>
    </source>
</evidence>
<dbReference type="GO" id="GO:0017004">
    <property type="term" value="P:cytochrome complex assembly"/>
    <property type="evidence" value="ECO:0007669"/>
    <property type="project" value="UniProtKB-KW"/>
</dbReference>
<organism evidence="6 7">
    <name type="scientific">Candidatus Nitrospira allomarina</name>
    <dbReference type="NCBI Taxonomy" id="3020900"/>
    <lineage>
        <taxon>Bacteria</taxon>
        <taxon>Pseudomonadati</taxon>
        <taxon>Nitrospirota</taxon>
        <taxon>Nitrospiria</taxon>
        <taxon>Nitrospirales</taxon>
        <taxon>Nitrospiraceae</taxon>
        <taxon>Nitrospira</taxon>
    </lineage>
</organism>
<dbReference type="PROSITE" id="PS50893">
    <property type="entry name" value="ABC_TRANSPORTER_2"/>
    <property type="match status" value="1"/>
</dbReference>
<keyword evidence="1" id="KW-0813">Transport</keyword>
<dbReference type="GO" id="GO:0005524">
    <property type="term" value="F:ATP binding"/>
    <property type="evidence" value="ECO:0007669"/>
    <property type="project" value="UniProtKB-KW"/>
</dbReference>
<sequence length="224" mass="24563">MIAIQVSNLSKAYGFYRIFEDLSFDVHPGECFALFGPNGAGKTTLLRILATLQAPSHGQFTIFGQDGVAQKDTVREIIMLIAHGSHLYDELSATENLQFALGLRGQTPSPPHIKRALDRTGIGAFADLKIRQFSAGMKKRLDFAKTILAQPQLLLLDEPYNALDHDGVGITNQLIQETLDRDGTVFMTTHDRDKATQIATRGGILKGGHLQLLSSEQLTTDAIF</sequence>
<dbReference type="InterPro" id="IPR051782">
    <property type="entry name" value="ABC_Transporter_VariousFunc"/>
</dbReference>
<dbReference type="EMBL" id="CP116967">
    <property type="protein sequence ID" value="WNM58272.1"/>
    <property type="molecule type" value="Genomic_DNA"/>
</dbReference>
<keyword evidence="2" id="KW-0547">Nucleotide-binding</keyword>
<dbReference type="Proteomes" id="UP001302719">
    <property type="component" value="Chromosome"/>
</dbReference>
<dbReference type="SUPFAM" id="SSF52540">
    <property type="entry name" value="P-loop containing nucleoside triphosphate hydrolases"/>
    <property type="match status" value="1"/>
</dbReference>
<evidence type="ECO:0000313" key="7">
    <source>
        <dbReference type="Proteomes" id="UP001302719"/>
    </source>
</evidence>
<dbReference type="PANTHER" id="PTHR42939">
    <property type="entry name" value="ABC TRANSPORTER ATP-BINDING PROTEIN ALBC-RELATED"/>
    <property type="match status" value="1"/>
</dbReference>
<name>A0AA96JS61_9BACT</name>
<dbReference type="RefSeq" id="WP_312643868.1">
    <property type="nucleotide sequence ID" value="NZ_CP116967.1"/>
</dbReference>
<reference evidence="6 7" key="1">
    <citation type="submission" date="2023-01" db="EMBL/GenBank/DDBJ databases">
        <title>Cultivation and genomic characterization of new, ubiquitous marine nitrite-oxidizing bacteria from the Nitrospirales.</title>
        <authorList>
            <person name="Mueller A.J."/>
            <person name="Daebeler A."/>
            <person name="Herbold C.W."/>
            <person name="Kirkegaard R.H."/>
            <person name="Daims H."/>
        </authorList>
    </citation>
    <scope>NUCLEOTIDE SEQUENCE [LARGE SCALE GENOMIC DNA]</scope>
    <source>
        <strain evidence="6 7">VA</strain>
    </source>
</reference>
<dbReference type="GO" id="GO:0016887">
    <property type="term" value="F:ATP hydrolysis activity"/>
    <property type="evidence" value="ECO:0007669"/>
    <property type="project" value="InterPro"/>
</dbReference>
<dbReference type="InterPro" id="IPR017871">
    <property type="entry name" value="ABC_transporter-like_CS"/>
</dbReference>
<dbReference type="InterPro" id="IPR027417">
    <property type="entry name" value="P-loop_NTPase"/>
</dbReference>
<evidence type="ECO:0000256" key="4">
    <source>
        <dbReference type="ARBA" id="ARBA00022840"/>
    </source>
</evidence>
<dbReference type="Pfam" id="PF00005">
    <property type="entry name" value="ABC_tran"/>
    <property type="match status" value="1"/>
</dbReference>
<protein>
    <submittedName>
        <fullName evidence="6">Heme ABC exporter ATP-binding protein CcmA</fullName>
    </submittedName>
</protein>
<dbReference type="GO" id="GO:0022857">
    <property type="term" value="F:transmembrane transporter activity"/>
    <property type="evidence" value="ECO:0007669"/>
    <property type="project" value="InterPro"/>
</dbReference>
<dbReference type="Gene3D" id="3.40.50.300">
    <property type="entry name" value="P-loop containing nucleotide triphosphate hydrolases"/>
    <property type="match status" value="1"/>
</dbReference>
<dbReference type="CDD" id="cd03230">
    <property type="entry name" value="ABC_DR_subfamily_A"/>
    <property type="match status" value="1"/>
</dbReference>
<dbReference type="InterPro" id="IPR005895">
    <property type="entry name" value="ABC_transptr_haem_export_CcmA"/>
</dbReference>
<dbReference type="InterPro" id="IPR003439">
    <property type="entry name" value="ABC_transporter-like_ATP-bd"/>
</dbReference>
<dbReference type="InterPro" id="IPR003593">
    <property type="entry name" value="AAA+_ATPase"/>
</dbReference>
<evidence type="ECO:0000256" key="3">
    <source>
        <dbReference type="ARBA" id="ARBA00022748"/>
    </source>
</evidence>
<accession>A0AA96JS61</accession>